<reference evidence="3" key="2">
    <citation type="submission" date="2015-01" db="EMBL/GenBank/DDBJ databases">
        <title>Evolutionary Origins and Diversification of the Mycorrhizal Mutualists.</title>
        <authorList>
            <consortium name="DOE Joint Genome Institute"/>
            <consortium name="Mycorrhizal Genomics Consortium"/>
            <person name="Kohler A."/>
            <person name="Kuo A."/>
            <person name="Nagy L.G."/>
            <person name="Floudas D."/>
            <person name="Copeland A."/>
            <person name="Barry K.W."/>
            <person name="Cichocki N."/>
            <person name="Veneault-Fourrey C."/>
            <person name="LaButti K."/>
            <person name="Lindquist E.A."/>
            <person name="Lipzen A."/>
            <person name="Lundell T."/>
            <person name="Morin E."/>
            <person name="Murat C."/>
            <person name="Riley R."/>
            <person name="Ohm R."/>
            <person name="Sun H."/>
            <person name="Tunlid A."/>
            <person name="Henrissat B."/>
            <person name="Grigoriev I.V."/>
            <person name="Hibbett D.S."/>
            <person name="Martin F."/>
        </authorList>
    </citation>
    <scope>NUCLEOTIDE SEQUENCE [LARGE SCALE GENOMIC DNA]</scope>
    <source>
        <strain evidence="3">441</strain>
    </source>
</reference>
<dbReference type="Proteomes" id="UP000054018">
    <property type="component" value="Unassembled WGS sequence"/>
</dbReference>
<keyword evidence="3" id="KW-1185">Reference proteome</keyword>
<dbReference type="HOGENOM" id="CLU_125074_0_0_1"/>
<dbReference type="AlphaFoldDB" id="A0A0C9ZC92"/>
<name>A0A0C9ZC92_9AGAM</name>
<accession>A0A0C9ZC92</accession>
<organism evidence="2 3">
    <name type="scientific">Pisolithus microcarpus 441</name>
    <dbReference type="NCBI Taxonomy" id="765257"/>
    <lineage>
        <taxon>Eukaryota</taxon>
        <taxon>Fungi</taxon>
        <taxon>Dikarya</taxon>
        <taxon>Basidiomycota</taxon>
        <taxon>Agaricomycotina</taxon>
        <taxon>Agaricomycetes</taxon>
        <taxon>Agaricomycetidae</taxon>
        <taxon>Boletales</taxon>
        <taxon>Sclerodermatineae</taxon>
        <taxon>Pisolithaceae</taxon>
        <taxon>Pisolithus</taxon>
    </lineage>
</organism>
<evidence type="ECO:0000313" key="2">
    <source>
        <dbReference type="EMBL" id="KIK23514.1"/>
    </source>
</evidence>
<sequence>MPLRRERKPWTLPPSPGPSLRQRVEQKEREQGLRCSDTSCGIGPSDDEPYPPLSLPSMKQVSVHSQADGAIVTSEAVCAHMFHPACLVSAERVAGWGGKETSGPIVEVSCPVCRAVGCVTRAEWEEGAAAP</sequence>
<protein>
    <submittedName>
        <fullName evidence="2">Uncharacterized protein</fullName>
    </submittedName>
</protein>
<reference evidence="2 3" key="1">
    <citation type="submission" date="2014-04" db="EMBL/GenBank/DDBJ databases">
        <authorList>
            <consortium name="DOE Joint Genome Institute"/>
            <person name="Kuo A."/>
            <person name="Kohler A."/>
            <person name="Costa M.D."/>
            <person name="Nagy L.G."/>
            <person name="Floudas D."/>
            <person name="Copeland A."/>
            <person name="Barry K.W."/>
            <person name="Cichocki N."/>
            <person name="Veneault-Fourrey C."/>
            <person name="LaButti K."/>
            <person name="Lindquist E.A."/>
            <person name="Lipzen A."/>
            <person name="Lundell T."/>
            <person name="Morin E."/>
            <person name="Murat C."/>
            <person name="Sun H."/>
            <person name="Tunlid A."/>
            <person name="Henrissat B."/>
            <person name="Grigoriev I.V."/>
            <person name="Hibbett D.S."/>
            <person name="Martin F."/>
            <person name="Nordberg H.P."/>
            <person name="Cantor M.N."/>
            <person name="Hua S.X."/>
        </authorList>
    </citation>
    <scope>NUCLEOTIDE SEQUENCE [LARGE SCALE GENOMIC DNA]</scope>
    <source>
        <strain evidence="2 3">441</strain>
    </source>
</reference>
<evidence type="ECO:0000256" key="1">
    <source>
        <dbReference type="SAM" id="MobiDB-lite"/>
    </source>
</evidence>
<evidence type="ECO:0000313" key="3">
    <source>
        <dbReference type="Proteomes" id="UP000054018"/>
    </source>
</evidence>
<dbReference type="STRING" id="765257.A0A0C9ZC92"/>
<feature type="compositionally biased region" description="Basic and acidic residues" evidence="1">
    <location>
        <begin position="22"/>
        <end position="32"/>
    </location>
</feature>
<dbReference type="OrthoDB" id="8062037at2759"/>
<dbReference type="SUPFAM" id="SSF57850">
    <property type="entry name" value="RING/U-box"/>
    <property type="match status" value="1"/>
</dbReference>
<gene>
    <name evidence="2" type="ORF">PISMIDRAFT_100300</name>
</gene>
<dbReference type="EMBL" id="KN833725">
    <property type="protein sequence ID" value="KIK23514.1"/>
    <property type="molecule type" value="Genomic_DNA"/>
</dbReference>
<proteinExistence type="predicted"/>
<feature type="region of interest" description="Disordered" evidence="1">
    <location>
        <begin position="1"/>
        <end position="52"/>
    </location>
</feature>